<dbReference type="Proteomes" id="UP000530424">
    <property type="component" value="Unassembled WGS sequence"/>
</dbReference>
<dbReference type="GO" id="GO:0033969">
    <property type="term" value="F:gamma-glutamyl-gamma-aminobutyrate hydrolase activity"/>
    <property type="evidence" value="ECO:0007669"/>
    <property type="project" value="TreeGrafter"/>
</dbReference>
<evidence type="ECO:0000313" key="2">
    <source>
        <dbReference type="Proteomes" id="UP000530424"/>
    </source>
</evidence>
<dbReference type="InterPro" id="IPR011697">
    <property type="entry name" value="Peptidase_C26"/>
</dbReference>
<dbReference type="PANTHER" id="PTHR43235:SF1">
    <property type="entry name" value="GLUTAMINE AMIDOTRANSFERASE PB2B2.05-RELATED"/>
    <property type="match status" value="1"/>
</dbReference>
<dbReference type="EMBL" id="JACCFP010000001">
    <property type="protein sequence ID" value="NYJ03346.1"/>
    <property type="molecule type" value="Genomic_DNA"/>
</dbReference>
<dbReference type="Pfam" id="PF07722">
    <property type="entry name" value="Peptidase_C26"/>
    <property type="match status" value="1"/>
</dbReference>
<reference evidence="1 2" key="1">
    <citation type="submission" date="2020-07" db="EMBL/GenBank/DDBJ databases">
        <title>Sequencing the genomes of 1000 actinobacteria strains.</title>
        <authorList>
            <person name="Klenk H.-P."/>
        </authorList>
    </citation>
    <scope>NUCLEOTIDE SEQUENCE [LARGE SCALE GENOMIC DNA]</scope>
    <source>
        <strain evidence="1 2">DSM 103833</strain>
    </source>
</reference>
<dbReference type="InterPro" id="IPR044668">
    <property type="entry name" value="PuuD-like"/>
</dbReference>
<dbReference type="Gene3D" id="3.40.50.880">
    <property type="match status" value="1"/>
</dbReference>
<dbReference type="PANTHER" id="PTHR43235">
    <property type="entry name" value="GLUTAMINE AMIDOTRANSFERASE PB2B2.05-RELATED"/>
    <property type="match status" value="1"/>
</dbReference>
<evidence type="ECO:0000313" key="1">
    <source>
        <dbReference type="EMBL" id="NYJ03346.1"/>
    </source>
</evidence>
<keyword evidence="1" id="KW-0315">Glutamine amidotransferase</keyword>
<dbReference type="GO" id="GO:0016740">
    <property type="term" value="F:transferase activity"/>
    <property type="evidence" value="ECO:0007669"/>
    <property type="project" value="UniProtKB-KW"/>
</dbReference>
<dbReference type="InterPro" id="IPR029062">
    <property type="entry name" value="Class_I_gatase-like"/>
</dbReference>
<dbReference type="CDD" id="cd01745">
    <property type="entry name" value="GATase1_2"/>
    <property type="match status" value="1"/>
</dbReference>
<sequence>MEERYRLTEVDVFFADYSRAVADAGGLPVELPYDGSSAVVDRLDALLLSGGQDVDPERWGGPAESVRGEVDPARDARELDLLRAALARGIPVLAVCRGMQVLNVALGGTLVPDLAGPLDHLASGRSTGHRHHDVHLDGESLAAELYGAQVTVNSLHHQAVARAGRGLVVTGRSSDGVAEVIEAPGRPVLGVQWHPEWLHPRDPAFDWLVAAATPRSTK</sequence>
<keyword evidence="1" id="KW-0808">Transferase</keyword>
<accession>A0A853C8J5</accession>
<gene>
    <name evidence="1" type="ORF">HNR19_004044</name>
</gene>
<name>A0A853C8J5_9ACTN</name>
<dbReference type="GO" id="GO:0005829">
    <property type="term" value="C:cytosol"/>
    <property type="evidence" value="ECO:0007669"/>
    <property type="project" value="TreeGrafter"/>
</dbReference>
<dbReference type="SUPFAM" id="SSF52317">
    <property type="entry name" value="Class I glutamine amidotransferase-like"/>
    <property type="match status" value="1"/>
</dbReference>
<dbReference type="GO" id="GO:0006598">
    <property type="term" value="P:polyamine catabolic process"/>
    <property type="evidence" value="ECO:0007669"/>
    <property type="project" value="TreeGrafter"/>
</dbReference>
<organism evidence="1 2">
    <name type="scientific">Nocardioides thalensis</name>
    <dbReference type="NCBI Taxonomy" id="1914755"/>
    <lineage>
        <taxon>Bacteria</taxon>
        <taxon>Bacillati</taxon>
        <taxon>Actinomycetota</taxon>
        <taxon>Actinomycetes</taxon>
        <taxon>Propionibacteriales</taxon>
        <taxon>Nocardioidaceae</taxon>
        <taxon>Nocardioides</taxon>
    </lineage>
</organism>
<comment type="caution">
    <text evidence="1">The sequence shown here is derived from an EMBL/GenBank/DDBJ whole genome shotgun (WGS) entry which is preliminary data.</text>
</comment>
<proteinExistence type="predicted"/>
<dbReference type="PROSITE" id="PS51273">
    <property type="entry name" value="GATASE_TYPE_1"/>
    <property type="match status" value="1"/>
</dbReference>
<protein>
    <submittedName>
        <fullName evidence="1">Putative glutamine amidotransferase</fullName>
    </submittedName>
</protein>
<keyword evidence="2" id="KW-1185">Reference proteome</keyword>
<dbReference type="RefSeq" id="WP_218910334.1">
    <property type="nucleotide sequence ID" value="NZ_JACCFP010000001.1"/>
</dbReference>
<dbReference type="AlphaFoldDB" id="A0A853C8J5"/>